<sequence>MLSQNQTISIMKSAIIAALIGSAAAFAPAQNKAATTALNAFEDELGVQPPLGFFDPFGLLSGDVSQERFDRLRYVEIKHGRIAQLAFLGQVVTRAGIHLPGNIDYAGNAFDSFPNGVAALIGPDSIPFEGQGQIIAFIGWLEIAFMRDVPGTGNEHVGDFRNGYIDFGWDDFDEETKLQKRAIELNNGRAAMFGILGLMSLPSNQMNPLELQLIINNISIMKSAIIAALIGSAAAFAPAQNKAATTALNAFEDELGVQPPLGFFDPFGLLSGDVSQERFDRLRYVEIKHGRIAQLAFLGQVVTRAGIHLPGNIDYAGNAFDSFPNGVAALIGPDSIPFEGQGQIIAFIGWLEIAFMRDVPGTGNEHVGDFRNGYIDFGWDDFDEETKLQKRAIELNNGRAAMFGILGLMVHEEIQPLGYDPDLPIIGHLQ</sequence>
<comment type="caution">
    <text evidence="17">The sequence shown here is derived from an EMBL/GenBank/DDBJ whole genome shotgun (WGS) entry which is preliminary data.</text>
</comment>
<keyword evidence="11" id="KW-0793">Thylakoid</keyword>
<dbReference type="GO" id="GO:0009535">
    <property type="term" value="C:chloroplast thylakoid membrane"/>
    <property type="evidence" value="ECO:0007669"/>
    <property type="project" value="UniProtKB-SubCell"/>
</dbReference>
<comment type="subcellular location">
    <subcellularLocation>
        <location evidence="2">Plastid</location>
        <location evidence="2">Chloroplast thylakoid membrane</location>
    </subcellularLocation>
</comment>
<evidence type="ECO:0000256" key="13">
    <source>
        <dbReference type="ARBA" id="ARBA00023243"/>
    </source>
</evidence>
<evidence type="ECO:0000256" key="6">
    <source>
        <dbReference type="ARBA" id="ARBA00022531"/>
    </source>
</evidence>
<gene>
    <name evidence="17" type="ORF">QTG54_010017</name>
</gene>
<feature type="binding site" evidence="15">
    <location>
        <position position="399"/>
    </location>
    <ligand>
        <name>chlorophyll a</name>
        <dbReference type="ChEBI" id="CHEBI:58416"/>
        <label>1</label>
    </ligand>
</feature>
<evidence type="ECO:0000256" key="14">
    <source>
        <dbReference type="ARBA" id="ARBA00023276"/>
    </source>
</evidence>
<evidence type="ECO:0000256" key="4">
    <source>
        <dbReference type="ARBA" id="ARBA00022494"/>
    </source>
</evidence>
<dbReference type="InterPro" id="IPR001344">
    <property type="entry name" value="Chloro_AB-bd_pln"/>
</dbReference>
<evidence type="ECO:0000256" key="8">
    <source>
        <dbReference type="ARBA" id="ARBA00022692"/>
    </source>
</evidence>
<keyword evidence="7" id="KW-0934">Plastid</keyword>
<dbReference type="PANTHER" id="PTHR21649">
    <property type="entry name" value="CHLOROPHYLL A/B BINDING PROTEIN"/>
    <property type="match status" value="1"/>
</dbReference>
<keyword evidence="16" id="KW-0732">Signal</keyword>
<keyword evidence="14" id="KW-0604">Photosystem II</keyword>
<comment type="similarity">
    <text evidence="3">Belongs to the fucoxanthin chlorophyll protein family.</text>
</comment>
<evidence type="ECO:0000256" key="9">
    <source>
        <dbReference type="ARBA" id="ARBA00022946"/>
    </source>
</evidence>
<reference evidence="17" key="1">
    <citation type="submission" date="2023-06" db="EMBL/GenBank/DDBJ databases">
        <title>Survivors Of The Sea: Transcriptome response of Skeletonema marinoi to long-term dormancy.</title>
        <authorList>
            <person name="Pinder M.I.M."/>
            <person name="Kourtchenko O."/>
            <person name="Robertson E.K."/>
            <person name="Larsson T."/>
            <person name="Maumus F."/>
            <person name="Osuna-Cruz C.M."/>
            <person name="Vancaester E."/>
            <person name="Stenow R."/>
            <person name="Vandepoele K."/>
            <person name="Ploug H."/>
            <person name="Bruchert V."/>
            <person name="Godhe A."/>
            <person name="Topel M."/>
        </authorList>
    </citation>
    <scope>NUCLEOTIDE SEQUENCE</scope>
    <source>
        <strain evidence="17">R05AC</strain>
    </source>
</reference>
<evidence type="ECO:0000256" key="15">
    <source>
        <dbReference type="PIRSR" id="PIRSR601344-1"/>
    </source>
</evidence>
<evidence type="ECO:0000256" key="5">
    <source>
        <dbReference type="ARBA" id="ARBA00022528"/>
    </source>
</evidence>
<dbReference type="EMBL" id="JATAAI010000018">
    <property type="protein sequence ID" value="KAK1739474.1"/>
    <property type="molecule type" value="Genomic_DNA"/>
</dbReference>
<evidence type="ECO:0000256" key="2">
    <source>
        <dbReference type="ARBA" id="ARBA00004334"/>
    </source>
</evidence>
<feature type="binding site" description="axial binding residue" evidence="15">
    <location>
        <position position="291"/>
    </location>
    <ligand>
        <name>chlorophyll b</name>
        <dbReference type="ChEBI" id="CHEBI:61721"/>
        <label>1</label>
    </ligand>
    <ligandPart>
        <name>Mg</name>
        <dbReference type="ChEBI" id="CHEBI:25107"/>
    </ligandPart>
</feature>
<feature type="binding site" description="axial binding residue" evidence="15">
    <location>
        <position position="335"/>
    </location>
    <ligand>
        <name>chlorophyll b</name>
        <dbReference type="ChEBI" id="CHEBI:61721"/>
        <label>1</label>
    </ligand>
    <ligandPart>
        <name>Mg</name>
        <dbReference type="ChEBI" id="CHEBI:25107"/>
    </ligandPart>
</feature>
<feature type="binding site" evidence="15">
    <location>
        <position position="286"/>
    </location>
    <ligand>
        <name>chlorophyll a</name>
        <dbReference type="ChEBI" id="CHEBI:58416"/>
        <label>1</label>
    </ligand>
</feature>
<dbReference type="SUPFAM" id="SSF103511">
    <property type="entry name" value="Chlorophyll a-b binding protein"/>
    <property type="match status" value="2"/>
</dbReference>
<evidence type="ECO:0000313" key="18">
    <source>
        <dbReference type="Proteomes" id="UP001224775"/>
    </source>
</evidence>
<feature type="binding site" evidence="15">
    <location>
        <position position="394"/>
    </location>
    <ligand>
        <name>chlorophyll a</name>
        <dbReference type="ChEBI" id="CHEBI:58416"/>
        <label>1</label>
    </ligand>
</feature>
<proteinExistence type="inferred from homology"/>
<feature type="binding site" evidence="15">
    <location>
        <position position="397"/>
    </location>
    <ligand>
        <name>chlorophyll a</name>
        <dbReference type="ChEBI" id="CHEBI:58416"/>
        <label>1</label>
    </ligand>
</feature>
<feature type="chain" id="PRO_5042021058" evidence="16">
    <location>
        <begin position="26"/>
        <end position="430"/>
    </location>
</feature>
<evidence type="ECO:0000256" key="10">
    <source>
        <dbReference type="ARBA" id="ARBA00022991"/>
    </source>
</evidence>
<keyword evidence="9" id="KW-0809">Transit peptide</keyword>
<evidence type="ECO:0000256" key="1">
    <source>
        <dbReference type="ARBA" id="ARBA00004022"/>
    </source>
</evidence>
<keyword evidence="5" id="KW-0150">Chloroplast</keyword>
<dbReference type="InterPro" id="IPR022796">
    <property type="entry name" value="Chloroa_b-bind"/>
</dbReference>
<feature type="signal peptide" evidence="16">
    <location>
        <begin position="1"/>
        <end position="25"/>
    </location>
</feature>
<evidence type="ECO:0000256" key="7">
    <source>
        <dbReference type="ARBA" id="ARBA00022640"/>
    </source>
</evidence>
<dbReference type="GO" id="GO:0030076">
    <property type="term" value="C:light-harvesting complex"/>
    <property type="evidence" value="ECO:0007669"/>
    <property type="project" value="UniProtKB-KW"/>
</dbReference>
<keyword evidence="13" id="KW-0437">Light-harvesting polypeptide</keyword>
<evidence type="ECO:0000256" key="12">
    <source>
        <dbReference type="ARBA" id="ARBA00023136"/>
    </source>
</evidence>
<keyword evidence="12" id="KW-0472">Membrane</keyword>
<evidence type="ECO:0000313" key="17">
    <source>
        <dbReference type="EMBL" id="KAK1739474.1"/>
    </source>
</evidence>
<dbReference type="GO" id="GO:0009765">
    <property type="term" value="P:photosynthesis, light harvesting"/>
    <property type="evidence" value="ECO:0007669"/>
    <property type="project" value="InterPro"/>
</dbReference>
<evidence type="ECO:0000256" key="16">
    <source>
        <dbReference type="SAM" id="SignalP"/>
    </source>
</evidence>
<dbReference type="FunFam" id="1.10.3460.10:FF:000011">
    <property type="entry name" value="Fucoxanthin chlorophyll a/c protein 8"/>
    <property type="match status" value="2"/>
</dbReference>
<keyword evidence="10" id="KW-0157">Chromophore</keyword>
<keyword evidence="4 15" id="KW-0148">Chlorophyll</keyword>
<evidence type="ECO:0000256" key="3">
    <source>
        <dbReference type="ARBA" id="ARBA00005933"/>
    </source>
</evidence>
<keyword evidence="6" id="KW-0602">Photosynthesis</keyword>
<keyword evidence="18" id="KW-1185">Reference proteome</keyword>
<dbReference type="GO" id="GO:0016168">
    <property type="term" value="F:chlorophyll binding"/>
    <property type="evidence" value="ECO:0007669"/>
    <property type="project" value="UniProtKB-KW"/>
</dbReference>
<evidence type="ECO:0000256" key="11">
    <source>
        <dbReference type="ARBA" id="ARBA00023078"/>
    </source>
</evidence>
<feature type="binding site" evidence="15">
    <location>
        <position position="289"/>
    </location>
    <ligand>
        <name>chlorophyll a</name>
        <dbReference type="ChEBI" id="CHEBI:58416"/>
        <label>1</label>
    </ligand>
</feature>
<accession>A0AAD8Y5N6</accession>
<feature type="binding site" description="axial binding residue" evidence="15">
    <location>
        <position position="352"/>
    </location>
    <ligand>
        <name>chlorophyll b</name>
        <dbReference type="ChEBI" id="CHEBI:61721"/>
        <label>1</label>
    </ligand>
    <ligandPart>
        <name>Mg</name>
        <dbReference type="ChEBI" id="CHEBI:25107"/>
    </ligandPart>
</feature>
<protein>
    <submittedName>
        <fullName evidence="17">Fucoxanthin-chlorophyll a-c binding protein</fullName>
    </submittedName>
</protein>
<dbReference type="Proteomes" id="UP001224775">
    <property type="component" value="Unassembled WGS sequence"/>
</dbReference>
<dbReference type="Pfam" id="PF00504">
    <property type="entry name" value="Chloroa_b-bind"/>
    <property type="match status" value="2"/>
</dbReference>
<keyword evidence="8" id="KW-0812">Transmembrane</keyword>
<organism evidence="17 18">
    <name type="scientific">Skeletonema marinoi</name>
    <dbReference type="NCBI Taxonomy" id="267567"/>
    <lineage>
        <taxon>Eukaryota</taxon>
        <taxon>Sar</taxon>
        <taxon>Stramenopiles</taxon>
        <taxon>Ochrophyta</taxon>
        <taxon>Bacillariophyta</taxon>
        <taxon>Coscinodiscophyceae</taxon>
        <taxon>Thalassiosirophycidae</taxon>
        <taxon>Thalassiosirales</taxon>
        <taxon>Skeletonemataceae</taxon>
        <taxon>Skeletonema</taxon>
        <taxon>Skeletonema marinoi-dohrnii complex</taxon>
    </lineage>
</organism>
<dbReference type="AlphaFoldDB" id="A0AAD8Y5N6"/>
<name>A0AAD8Y5N6_9STRA</name>
<dbReference type="GO" id="GO:0009523">
    <property type="term" value="C:photosystem II"/>
    <property type="evidence" value="ECO:0007669"/>
    <property type="project" value="UniProtKB-KW"/>
</dbReference>
<dbReference type="Gene3D" id="1.10.3460.10">
    <property type="entry name" value="Chlorophyll a/b binding protein domain"/>
    <property type="match status" value="2"/>
</dbReference>
<comment type="function">
    <text evidence="1">The light-harvesting complex (LHC) functions as a light receptor, it captures and delivers excitation energy to photosystems with which it is closely associated. Energy is transferred from the carotenoid and chlorophyll C (or B) to chlorophyll A and the photosynthetic reaction centers where it is used to synthesize ATP and reducing power.</text>
</comment>